<dbReference type="SMART" id="SM00137">
    <property type="entry name" value="MAM"/>
    <property type="match status" value="1"/>
</dbReference>
<dbReference type="RefSeq" id="XP_013389136.1">
    <property type="nucleotide sequence ID" value="XM_013533682.1"/>
</dbReference>
<keyword evidence="3" id="KW-0732">Signal</keyword>
<dbReference type="SUPFAM" id="SSF49899">
    <property type="entry name" value="Concanavalin A-like lectins/glucanases"/>
    <property type="match status" value="1"/>
</dbReference>
<accession>A0A1S3HUB6</accession>
<dbReference type="AlphaFoldDB" id="A0A1S3HUB6"/>
<sequence length="513" mass="54613">MTDRTVRRLFSCLMATAGLLGLTLEQVIEAPQGILLNCTFEEQSICNFTFDRNHSDWIWHRGGTPTNDTGPNGDHTTGVGNYMYMEAKGKVPDYSARLIFPFIQGISLQRCLRFFYHMEGTLLGSLEVVSINSTGSVVLRHWSRIGRQGPDWKQAIVNITDGAGDLAFIAVRGTSALGDIAIDDVIIENGTCPGNGDVDIPTTTDSSFETSSIWNNAFSDIHTYEPSTVLVTDNSYITQSSTFSNMFSDTTGVRYVSTQQVFASSSSVAQVLSSSLDTYSLLPGATPSSFSPPSVATTQLSLPNLLVVTADATLQAVSSSKVTPSATAYLQLEVTTLTELNTVSEQTKGVASNEQASRVTKTIDANQPSATFFVNVGSSHTSPFLTASNVASNVINFETTTTATSLISATTNGDSNVKAFPTTEPKQGNKDKNKGSEGEIIAIATGAGGGGLLVIILVTVAVIAAVKLKQKSAVDIYEKPGDDEEIGKGSHSADKEADELETNTAQQMEMSPQ</sequence>
<evidence type="ECO:0000259" key="4">
    <source>
        <dbReference type="PROSITE" id="PS50060"/>
    </source>
</evidence>
<evidence type="ECO:0000256" key="3">
    <source>
        <dbReference type="SAM" id="SignalP"/>
    </source>
</evidence>
<dbReference type="PANTHER" id="PTHR23282">
    <property type="entry name" value="APICAL ENDOSOMAL GLYCOPROTEIN PRECURSOR"/>
    <property type="match status" value="1"/>
</dbReference>
<dbReference type="OrthoDB" id="10020495at2759"/>
<keyword evidence="2" id="KW-0472">Membrane</keyword>
<dbReference type="KEGG" id="lak:106157889"/>
<dbReference type="GO" id="GO:0016020">
    <property type="term" value="C:membrane"/>
    <property type="evidence" value="ECO:0007669"/>
    <property type="project" value="InterPro"/>
</dbReference>
<feature type="region of interest" description="Disordered" evidence="1">
    <location>
        <begin position="412"/>
        <end position="435"/>
    </location>
</feature>
<dbReference type="InterPro" id="IPR013320">
    <property type="entry name" value="ConA-like_dom_sf"/>
</dbReference>
<feature type="transmembrane region" description="Helical" evidence="2">
    <location>
        <begin position="440"/>
        <end position="466"/>
    </location>
</feature>
<dbReference type="GeneID" id="106157889"/>
<reference evidence="6" key="1">
    <citation type="submission" date="2025-08" db="UniProtKB">
        <authorList>
            <consortium name="RefSeq"/>
        </authorList>
    </citation>
    <scope>IDENTIFICATION</scope>
    <source>
        <tissue evidence="6">Gonads</tissue>
    </source>
</reference>
<dbReference type="Pfam" id="PF00629">
    <property type="entry name" value="MAM"/>
    <property type="match status" value="1"/>
</dbReference>
<evidence type="ECO:0000256" key="1">
    <source>
        <dbReference type="SAM" id="MobiDB-lite"/>
    </source>
</evidence>
<dbReference type="PROSITE" id="PS50060">
    <property type="entry name" value="MAM_2"/>
    <property type="match status" value="1"/>
</dbReference>
<dbReference type="Gene3D" id="2.60.120.200">
    <property type="match status" value="1"/>
</dbReference>
<dbReference type="InParanoid" id="A0A1S3HUB6"/>
<feature type="compositionally biased region" description="Polar residues" evidence="1">
    <location>
        <begin position="502"/>
        <end position="513"/>
    </location>
</feature>
<evidence type="ECO:0000313" key="6">
    <source>
        <dbReference type="RefSeq" id="XP_013389136.1"/>
    </source>
</evidence>
<evidence type="ECO:0000256" key="2">
    <source>
        <dbReference type="SAM" id="Phobius"/>
    </source>
</evidence>
<dbReference type="InterPro" id="IPR000998">
    <property type="entry name" value="MAM_dom"/>
</dbReference>
<keyword evidence="2" id="KW-1133">Transmembrane helix</keyword>
<dbReference type="Proteomes" id="UP000085678">
    <property type="component" value="Unplaced"/>
</dbReference>
<feature type="compositionally biased region" description="Basic and acidic residues" evidence="1">
    <location>
        <begin position="477"/>
        <end position="495"/>
    </location>
</feature>
<dbReference type="PANTHER" id="PTHR23282:SF101">
    <property type="entry name" value="MAM DOMAIN-CONTAINING PROTEIN"/>
    <property type="match status" value="1"/>
</dbReference>
<proteinExistence type="predicted"/>
<dbReference type="STRING" id="7574.A0A1S3HUB6"/>
<feature type="region of interest" description="Disordered" evidence="1">
    <location>
        <begin position="477"/>
        <end position="513"/>
    </location>
</feature>
<dbReference type="CDD" id="cd06263">
    <property type="entry name" value="MAM"/>
    <property type="match status" value="1"/>
</dbReference>
<name>A0A1S3HUB6_LINAN</name>
<feature type="domain" description="MAM" evidence="4">
    <location>
        <begin position="36"/>
        <end position="194"/>
    </location>
</feature>
<protein>
    <submittedName>
        <fullName evidence="6">MAM and LDL-receptor class A domain-containing protein 1</fullName>
    </submittedName>
</protein>
<dbReference type="PROSITE" id="PS00740">
    <property type="entry name" value="MAM_1"/>
    <property type="match status" value="1"/>
</dbReference>
<dbReference type="InterPro" id="IPR051560">
    <property type="entry name" value="MAM_domain-containing"/>
</dbReference>
<keyword evidence="2" id="KW-0812">Transmembrane</keyword>
<feature type="signal peptide" evidence="3">
    <location>
        <begin position="1"/>
        <end position="21"/>
    </location>
</feature>
<feature type="chain" id="PRO_5010244559" evidence="3">
    <location>
        <begin position="22"/>
        <end position="513"/>
    </location>
</feature>
<keyword evidence="5" id="KW-1185">Reference proteome</keyword>
<evidence type="ECO:0000313" key="5">
    <source>
        <dbReference type="Proteomes" id="UP000085678"/>
    </source>
</evidence>
<organism evidence="5 6">
    <name type="scientific">Lingula anatina</name>
    <name type="common">Brachiopod</name>
    <name type="synonym">Lingula unguis</name>
    <dbReference type="NCBI Taxonomy" id="7574"/>
    <lineage>
        <taxon>Eukaryota</taxon>
        <taxon>Metazoa</taxon>
        <taxon>Spiralia</taxon>
        <taxon>Lophotrochozoa</taxon>
        <taxon>Brachiopoda</taxon>
        <taxon>Linguliformea</taxon>
        <taxon>Lingulata</taxon>
        <taxon>Lingulida</taxon>
        <taxon>Linguloidea</taxon>
        <taxon>Lingulidae</taxon>
        <taxon>Lingula</taxon>
    </lineage>
</organism>
<gene>
    <name evidence="6" type="primary">LOC106157889</name>
</gene>